<organism evidence="1 2">
    <name type="scientific">Desulfofundulus luciae</name>
    <dbReference type="NCBI Taxonomy" id="74702"/>
    <lineage>
        <taxon>Bacteria</taxon>
        <taxon>Bacillati</taxon>
        <taxon>Bacillota</taxon>
        <taxon>Clostridia</taxon>
        <taxon>Eubacteriales</taxon>
        <taxon>Peptococcaceae</taxon>
        <taxon>Desulfofundulus</taxon>
    </lineage>
</organism>
<name>A0ABU0B3K8_9FIRM</name>
<dbReference type="Proteomes" id="UP001225644">
    <property type="component" value="Unassembled WGS sequence"/>
</dbReference>
<dbReference type="RefSeq" id="WP_307403172.1">
    <property type="nucleotide sequence ID" value="NZ_JAUSUX010000023.1"/>
</dbReference>
<sequence length="159" mass="17759">MAGVVPESYYTRQQEGIRLATEGPFVSEEDLLGGKEGLTRREMLCLRLGVAVGQGEWLVVRERLEELDGLCSVAELWRLFAEVVLIRGEIGRRNLVPLLKEFHPGEDWEGKDPGELIDLARQVEGVSLTDRCNGRKGLTERELALLGIGISFGARCWHT</sequence>
<accession>A0ABU0B3K8</accession>
<evidence type="ECO:0000313" key="2">
    <source>
        <dbReference type="Proteomes" id="UP001225644"/>
    </source>
</evidence>
<proteinExistence type="predicted"/>
<comment type="caution">
    <text evidence="1">The sequence shown here is derived from an EMBL/GenBank/DDBJ whole genome shotgun (WGS) entry which is preliminary data.</text>
</comment>
<keyword evidence="2" id="KW-1185">Reference proteome</keyword>
<protein>
    <submittedName>
        <fullName evidence="1">Uncharacterized protein</fullName>
    </submittedName>
</protein>
<evidence type="ECO:0000313" key="1">
    <source>
        <dbReference type="EMBL" id="MDQ0287308.1"/>
    </source>
</evidence>
<reference evidence="1 2" key="1">
    <citation type="submission" date="2023-07" db="EMBL/GenBank/DDBJ databases">
        <title>Genomic Encyclopedia of Type Strains, Phase IV (KMG-IV): sequencing the most valuable type-strain genomes for metagenomic binning, comparative biology and taxonomic classification.</title>
        <authorList>
            <person name="Goeker M."/>
        </authorList>
    </citation>
    <scope>NUCLEOTIDE SEQUENCE [LARGE SCALE GENOMIC DNA]</scope>
    <source>
        <strain evidence="1 2">DSM 12396</strain>
    </source>
</reference>
<gene>
    <name evidence="1" type="ORF">J2Z49_002429</name>
</gene>
<dbReference type="EMBL" id="JAUSUX010000023">
    <property type="protein sequence ID" value="MDQ0287308.1"/>
    <property type="molecule type" value="Genomic_DNA"/>
</dbReference>